<feature type="region of interest" description="Disordered" evidence="8">
    <location>
        <begin position="1"/>
        <end position="20"/>
    </location>
</feature>
<evidence type="ECO:0000256" key="2">
    <source>
        <dbReference type="ARBA" id="ARBA00022723"/>
    </source>
</evidence>
<evidence type="ECO:0000256" key="8">
    <source>
        <dbReference type="SAM" id="MobiDB-lite"/>
    </source>
</evidence>
<dbReference type="InterPro" id="IPR050888">
    <property type="entry name" value="ZnF_C2H2-type_TF"/>
</dbReference>
<name>A0A8K0RKD3_9HYPO</name>
<protein>
    <recommendedName>
        <fullName evidence="9">C2H2-type domain-containing protein</fullName>
    </recommendedName>
</protein>
<dbReference type="InterPro" id="IPR036236">
    <property type="entry name" value="Znf_C2H2_sf"/>
</dbReference>
<dbReference type="OrthoDB" id="3524154at2759"/>
<evidence type="ECO:0000256" key="1">
    <source>
        <dbReference type="ARBA" id="ARBA00004123"/>
    </source>
</evidence>
<dbReference type="InterPro" id="IPR013087">
    <property type="entry name" value="Znf_C2H2_type"/>
</dbReference>
<dbReference type="PANTHER" id="PTHR24406">
    <property type="entry name" value="TRANSCRIPTIONAL REPRESSOR CTCFL-RELATED"/>
    <property type="match status" value="1"/>
</dbReference>
<comment type="subcellular location">
    <subcellularLocation>
        <location evidence="1">Nucleus</location>
    </subcellularLocation>
</comment>
<dbReference type="InterPro" id="IPR057026">
    <property type="entry name" value="Znf-C2H2_ascomycetes"/>
</dbReference>
<dbReference type="PROSITE" id="PS00028">
    <property type="entry name" value="ZINC_FINGER_C2H2_1"/>
    <property type="match status" value="1"/>
</dbReference>
<organism evidence="10 11">
    <name type="scientific">Fusarium tricinctum</name>
    <dbReference type="NCBI Taxonomy" id="61284"/>
    <lineage>
        <taxon>Eukaryota</taxon>
        <taxon>Fungi</taxon>
        <taxon>Dikarya</taxon>
        <taxon>Ascomycota</taxon>
        <taxon>Pezizomycotina</taxon>
        <taxon>Sordariomycetes</taxon>
        <taxon>Hypocreomycetidae</taxon>
        <taxon>Hypocreales</taxon>
        <taxon>Nectriaceae</taxon>
        <taxon>Fusarium</taxon>
        <taxon>Fusarium tricinctum species complex</taxon>
    </lineage>
</organism>
<evidence type="ECO:0000256" key="6">
    <source>
        <dbReference type="ARBA" id="ARBA00023242"/>
    </source>
</evidence>
<comment type="caution">
    <text evidence="10">The sequence shown here is derived from an EMBL/GenBank/DDBJ whole genome shotgun (WGS) entry which is preliminary data.</text>
</comment>
<dbReference type="Gene3D" id="3.30.160.60">
    <property type="entry name" value="Classic Zinc Finger"/>
    <property type="match status" value="1"/>
</dbReference>
<dbReference type="SMART" id="SM00355">
    <property type="entry name" value="ZnF_C2H2"/>
    <property type="match status" value="2"/>
</dbReference>
<reference evidence="10" key="1">
    <citation type="journal article" date="2021" name="Nat. Commun.">
        <title>Genetic determinants of endophytism in the Arabidopsis root mycobiome.</title>
        <authorList>
            <person name="Mesny F."/>
            <person name="Miyauchi S."/>
            <person name="Thiergart T."/>
            <person name="Pickel B."/>
            <person name="Atanasova L."/>
            <person name="Karlsson M."/>
            <person name="Huettel B."/>
            <person name="Barry K.W."/>
            <person name="Haridas S."/>
            <person name="Chen C."/>
            <person name="Bauer D."/>
            <person name="Andreopoulos W."/>
            <person name="Pangilinan J."/>
            <person name="LaButti K."/>
            <person name="Riley R."/>
            <person name="Lipzen A."/>
            <person name="Clum A."/>
            <person name="Drula E."/>
            <person name="Henrissat B."/>
            <person name="Kohler A."/>
            <person name="Grigoriev I.V."/>
            <person name="Martin F.M."/>
            <person name="Hacquard S."/>
        </authorList>
    </citation>
    <scope>NUCLEOTIDE SEQUENCE</scope>
    <source>
        <strain evidence="10">MPI-SDFR-AT-0068</strain>
    </source>
</reference>
<evidence type="ECO:0000256" key="4">
    <source>
        <dbReference type="ARBA" id="ARBA00022771"/>
    </source>
</evidence>
<evidence type="ECO:0000313" key="11">
    <source>
        <dbReference type="Proteomes" id="UP000813427"/>
    </source>
</evidence>
<accession>A0A8K0RKD3</accession>
<dbReference type="Pfam" id="PF24537">
    <property type="entry name" value="zf-C2H2_fungi"/>
    <property type="match status" value="1"/>
</dbReference>
<keyword evidence="3" id="KW-0677">Repeat</keyword>
<keyword evidence="4 7" id="KW-0863">Zinc-finger</keyword>
<evidence type="ECO:0000256" key="3">
    <source>
        <dbReference type="ARBA" id="ARBA00022737"/>
    </source>
</evidence>
<evidence type="ECO:0000256" key="5">
    <source>
        <dbReference type="ARBA" id="ARBA00022833"/>
    </source>
</evidence>
<sequence>MSKGLSSAEDPLPRNADTEISYTQGILKTALEALEHHSADRPDSSFRRGSYIANPAALEDFTYRSSKEDVFGPPTLTSLKRGRSPSIISGRQSPTIYSHTLPNGHSPQRGTSPQRFSLLPRRRQSVASFSSAGSHDNQVIYPRTTKPIPQVNQKSPEVWPETKDEGFFLCECCPKKPKRFKTIKDLTAHESEKQYKCSFCGNGFKNKNEAERHQNFIHVRRHAWSCSNLSGYDRTFSESDIQPGQCDTCGYCGDDFSRSGQADGQTRYTTDQDWDERIKHLQESHNFGNCNASKKFFRADHFRQHLKHSHAGVNGKWIATLELACMVANDSVTN</sequence>
<feature type="region of interest" description="Disordered" evidence="8">
    <location>
        <begin position="74"/>
        <end position="115"/>
    </location>
</feature>
<keyword evidence="5" id="KW-0862">Zinc</keyword>
<feature type="compositionally biased region" description="Polar residues" evidence="8">
    <location>
        <begin position="86"/>
        <end position="115"/>
    </location>
</feature>
<evidence type="ECO:0000259" key="9">
    <source>
        <dbReference type="PROSITE" id="PS50157"/>
    </source>
</evidence>
<dbReference type="SUPFAM" id="SSF57667">
    <property type="entry name" value="beta-beta-alpha zinc fingers"/>
    <property type="match status" value="1"/>
</dbReference>
<dbReference type="AlphaFoldDB" id="A0A8K0RKD3"/>
<dbReference type="GO" id="GO:0005634">
    <property type="term" value="C:nucleus"/>
    <property type="evidence" value="ECO:0007669"/>
    <property type="project" value="UniProtKB-SubCell"/>
</dbReference>
<dbReference type="PROSITE" id="PS50157">
    <property type="entry name" value="ZINC_FINGER_C2H2_2"/>
    <property type="match status" value="1"/>
</dbReference>
<keyword evidence="6" id="KW-0539">Nucleus</keyword>
<gene>
    <name evidence="10" type="ORF">BKA59DRAFT_446395</name>
</gene>
<dbReference type="EMBL" id="JAGPXF010000008">
    <property type="protein sequence ID" value="KAH7232900.1"/>
    <property type="molecule type" value="Genomic_DNA"/>
</dbReference>
<dbReference type="GO" id="GO:0008270">
    <property type="term" value="F:zinc ion binding"/>
    <property type="evidence" value="ECO:0007669"/>
    <property type="project" value="UniProtKB-KW"/>
</dbReference>
<evidence type="ECO:0000256" key="7">
    <source>
        <dbReference type="PROSITE-ProRule" id="PRU00042"/>
    </source>
</evidence>
<keyword evidence="2" id="KW-0479">Metal-binding</keyword>
<dbReference type="Proteomes" id="UP000813427">
    <property type="component" value="Unassembled WGS sequence"/>
</dbReference>
<feature type="domain" description="C2H2-type" evidence="9">
    <location>
        <begin position="195"/>
        <end position="223"/>
    </location>
</feature>
<keyword evidence="11" id="KW-1185">Reference proteome</keyword>
<proteinExistence type="predicted"/>
<evidence type="ECO:0000313" key="10">
    <source>
        <dbReference type="EMBL" id="KAH7232900.1"/>
    </source>
</evidence>